<evidence type="ECO:0000256" key="4">
    <source>
        <dbReference type="ARBA" id="ARBA00022827"/>
    </source>
</evidence>
<protein>
    <submittedName>
        <fullName evidence="9">DNA alkylation response protein</fullName>
    </submittedName>
</protein>
<evidence type="ECO:0000313" key="9">
    <source>
        <dbReference type="EMBL" id="QDQ14368.1"/>
    </source>
</evidence>
<keyword evidence="3 5" id="KW-0285">Flavoprotein</keyword>
<accession>A0A516RFE1</accession>
<dbReference type="Pfam" id="PF02770">
    <property type="entry name" value="Acyl-CoA_dh_M"/>
    <property type="match status" value="1"/>
</dbReference>
<dbReference type="InterPro" id="IPR052904">
    <property type="entry name" value="Acyl-CoA_dehydrogenase-like"/>
</dbReference>
<comment type="similarity">
    <text evidence="2 5">Belongs to the acyl-CoA dehydrogenase family.</text>
</comment>
<proteinExistence type="inferred from homology"/>
<dbReference type="PANTHER" id="PTHR42707">
    <property type="entry name" value="ACYL-COA DEHYDROGENASE"/>
    <property type="match status" value="1"/>
</dbReference>
<keyword evidence="5" id="KW-0560">Oxidoreductase</keyword>
<dbReference type="AlphaFoldDB" id="A0A516RFE1"/>
<evidence type="ECO:0000256" key="3">
    <source>
        <dbReference type="ARBA" id="ARBA00022630"/>
    </source>
</evidence>
<evidence type="ECO:0000259" key="8">
    <source>
        <dbReference type="Pfam" id="PF18158"/>
    </source>
</evidence>
<dbReference type="SUPFAM" id="SSF56645">
    <property type="entry name" value="Acyl-CoA dehydrogenase NM domain-like"/>
    <property type="match status" value="1"/>
</dbReference>
<dbReference type="Proteomes" id="UP000316806">
    <property type="component" value="Chromosome"/>
</dbReference>
<dbReference type="InterPro" id="IPR009100">
    <property type="entry name" value="AcylCoA_DH/oxidase_NM_dom_sf"/>
</dbReference>
<evidence type="ECO:0000259" key="7">
    <source>
        <dbReference type="Pfam" id="PF02770"/>
    </source>
</evidence>
<dbReference type="GO" id="GO:0003995">
    <property type="term" value="F:acyl-CoA dehydrogenase activity"/>
    <property type="evidence" value="ECO:0007669"/>
    <property type="project" value="InterPro"/>
</dbReference>
<evidence type="ECO:0000256" key="2">
    <source>
        <dbReference type="ARBA" id="ARBA00009347"/>
    </source>
</evidence>
<organism evidence="9 10">
    <name type="scientific">Streptomyces spectabilis</name>
    <dbReference type="NCBI Taxonomy" id="68270"/>
    <lineage>
        <taxon>Bacteria</taxon>
        <taxon>Bacillati</taxon>
        <taxon>Actinomycetota</taxon>
        <taxon>Actinomycetes</taxon>
        <taxon>Kitasatosporales</taxon>
        <taxon>Streptomycetaceae</taxon>
        <taxon>Streptomyces</taxon>
    </lineage>
</organism>
<dbReference type="EMBL" id="CP040916">
    <property type="protein sequence ID" value="QDQ14368.1"/>
    <property type="molecule type" value="Genomic_DNA"/>
</dbReference>
<feature type="domain" description="Adaptive response protein AidB N-terminal" evidence="8">
    <location>
        <begin position="10"/>
        <end position="165"/>
    </location>
</feature>
<dbReference type="InterPro" id="IPR009075">
    <property type="entry name" value="AcylCo_DH/oxidase_C"/>
</dbReference>
<dbReference type="Gene3D" id="1.20.140.10">
    <property type="entry name" value="Butyryl-CoA Dehydrogenase, subunit A, domain 3"/>
    <property type="match status" value="1"/>
</dbReference>
<evidence type="ECO:0000259" key="6">
    <source>
        <dbReference type="Pfam" id="PF00441"/>
    </source>
</evidence>
<reference evidence="9 10" key="1">
    <citation type="journal article" date="2019" name="J. Ind. Microbiol. Biotechnol.">
        <title>The complete genomic sequence of Streptomyces spectabilis NRRL-2792 and identification of secondary metabolite biosynthetic gene clusters.</title>
        <authorList>
            <person name="Sinha A."/>
            <person name="Phillips-Salemka S."/>
            <person name="Niraula T.A."/>
            <person name="Short K.A."/>
            <person name="Niraula N.P."/>
        </authorList>
    </citation>
    <scope>NUCLEOTIDE SEQUENCE [LARGE SCALE GENOMIC DNA]</scope>
    <source>
        <strain evidence="9 10">NRRL 2792</strain>
    </source>
</reference>
<comment type="cofactor">
    <cofactor evidence="1 5">
        <name>FAD</name>
        <dbReference type="ChEBI" id="CHEBI:57692"/>
    </cofactor>
</comment>
<dbReference type="Pfam" id="PF00441">
    <property type="entry name" value="Acyl-CoA_dh_1"/>
    <property type="match status" value="1"/>
</dbReference>
<gene>
    <name evidence="9" type="ORF">FH965_30575</name>
</gene>
<keyword evidence="4 5" id="KW-0274">FAD</keyword>
<dbReference type="Gene3D" id="6.10.250.600">
    <property type="match status" value="1"/>
</dbReference>
<feature type="domain" description="Acyl-CoA dehydrogenase/oxidase C-terminal" evidence="6">
    <location>
        <begin position="285"/>
        <end position="438"/>
    </location>
</feature>
<sequence length="544" mass="58340">MAATTHTVTNQAPPLVGYDVFTCDRALTEGVERHLDPSLLDDARAELSLLGRTAGSAQALEWGTLANENPPVLHTHDRYGNRVDEVTFHPAWHRLLGKAVAAGLTSAWNRPGGHVRRAAGFLVWTQAEAGHGCPVSMTHAAVPALRTDPALAAEWEPLLTSTVYDEGLRPAAQKAGAIFGMGMTEKQGGSDVRANTTRATALSEEGAYELVGHKWFCSAPMSDGFLVLAQAEDGLTCFLVPRVLADGTRNSFAIQRLKNKLGNRSNASSEVEFDGTWARRVGDEGRGVRTIIEMVAATRLDCVIGSAALMRQAVAQAVHHATYREAFGGRLVDKPLMRNVLADLALESEAATTLALRLAAAYDDGSEREQAFLRLAVPAAKYWVTKRSTPLAAEALECLGGNGYVEDSGMPRLLRESPLNSIWEGSGNVQALDVLRALQREPLALNAFLEEVGAARGADHRLDAAIKDLLTELADLQGVEARARRLVERMALVLQGSLLVRHAPPAVADAFCASRLGGDWGSAFGTLPHSLDLRAVVDRAAVHL</sequence>
<name>A0A516RFE1_STRST</name>
<feature type="domain" description="Acyl-CoA oxidase/dehydrogenase middle" evidence="7">
    <location>
        <begin position="181"/>
        <end position="275"/>
    </location>
</feature>
<dbReference type="InterPro" id="IPR006091">
    <property type="entry name" value="Acyl-CoA_Oxase/DH_mid-dom"/>
</dbReference>
<dbReference type="InterPro" id="IPR041504">
    <property type="entry name" value="AidB_N"/>
</dbReference>
<evidence type="ECO:0000256" key="1">
    <source>
        <dbReference type="ARBA" id="ARBA00001974"/>
    </source>
</evidence>
<dbReference type="Gene3D" id="2.40.110.20">
    <property type="match status" value="1"/>
</dbReference>
<evidence type="ECO:0000256" key="5">
    <source>
        <dbReference type="RuleBase" id="RU362125"/>
    </source>
</evidence>
<evidence type="ECO:0000313" key="10">
    <source>
        <dbReference type="Proteomes" id="UP000316806"/>
    </source>
</evidence>
<dbReference type="SUPFAM" id="SSF47203">
    <property type="entry name" value="Acyl-CoA dehydrogenase C-terminal domain-like"/>
    <property type="match status" value="1"/>
</dbReference>
<dbReference type="PANTHER" id="PTHR42707:SF3">
    <property type="entry name" value="ACYL-COA DEHYDROGENASE AIDB-RELATED"/>
    <property type="match status" value="1"/>
</dbReference>
<dbReference type="RefSeq" id="WP_144321580.1">
    <property type="nucleotide sequence ID" value="NZ_CP040916.1"/>
</dbReference>
<dbReference type="PROSITE" id="PS00073">
    <property type="entry name" value="ACYL_COA_DH_2"/>
    <property type="match status" value="1"/>
</dbReference>
<dbReference type="InterPro" id="IPR036250">
    <property type="entry name" value="AcylCo_DH-like_C"/>
</dbReference>
<dbReference type="InterPro" id="IPR006089">
    <property type="entry name" value="Acyl-CoA_DH_CS"/>
</dbReference>
<dbReference type="Pfam" id="PF18158">
    <property type="entry name" value="AidB_N"/>
    <property type="match status" value="1"/>
</dbReference>